<gene>
    <name evidence="4" type="ORF">MNBD_GAMMA07-1517</name>
</gene>
<evidence type="ECO:0000313" key="4">
    <source>
        <dbReference type="EMBL" id="VAW57729.1"/>
    </source>
</evidence>
<dbReference type="InterPro" id="IPR016161">
    <property type="entry name" value="Ald_DH/histidinol_DH"/>
</dbReference>
<sequence length="479" mass="51801">MASHYKHLIAGNIKPSGTLDVTAPFDNQLIATVDKIDNAAIDHALSVASRLYNDRSTWLSAETRIEILTKLAQLMEDNAERLVLISAQEGGKPLNDTRVEMTRAIDGIKNCVECIRNNHGTEIPMGLNAASMNRLAFTSHEPIGVVVAVSAFNHPINLIIHQVGPAVASGCPVIIKPADDTPLSCYELVSLFHQAGLPKEWAQVVSPENHTVAEALVTDKRVGFFSFIGSAKIGWMLRSKLAPGTRCALEHGGVAPVIVAADADLDSTLPMLAKGGFYHAGQVCVSVQRVFVEKNIARKVAEKIAQLGNDMLVGDPTLPTTDIGPIIRHSETDRINDWVEQAINEGAEKISGSGKISNSCYSPTVLFNPPADTKISHSEIFGPVICVYEYENIDDAIAQANSLNVSFQAAVYTSNLNTAMHAYKQLNASAVMVNDFTAFRVDWMPFAGLRHSGLGVGGIPHTFKDMQIEKMIVIKSNNL</sequence>
<dbReference type="Gene3D" id="3.40.605.10">
    <property type="entry name" value="Aldehyde Dehydrogenase, Chain A, domain 1"/>
    <property type="match status" value="1"/>
</dbReference>
<proteinExistence type="inferred from homology"/>
<dbReference type="GO" id="GO:0008911">
    <property type="term" value="F:lactaldehyde dehydrogenase (NAD+) activity"/>
    <property type="evidence" value="ECO:0007669"/>
    <property type="project" value="TreeGrafter"/>
</dbReference>
<reference evidence="4" key="1">
    <citation type="submission" date="2018-06" db="EMBL/GenBank/DDBJ databases">
        <authorList>
            <person name="Zhirakovskaya E."/>
        </authorList>
    </citation>
    <scope>NUCLEOTIDE SEQUENCE</scope>
</reference>
<dbReference type="InterPro" id="IPR016163">
    <property type="entry name" value="Ald_DH_C"/>
</dbReference>
<dbReference type="SUPFAM" id="SSF53720">
    <property type="entry name" value="ALDH-like"/>
    <property type="match status" value="1"/>
</dbReference>
<feature type="domain" description="Aldehyde dehydrogenase" evidence="3">
    <location>
        <begin position="17"/>
        <end position="469"/>
    </location>
</feature>
<dbReference type="InterPro" id="IPR051020">
    <property type="entry name" value="ALDH-related_metabolic_enz"/>
</dbReference>
<comment type="similarity">
    <text evidence="1">Belongs to the aldehyde dehydrogenase family.</text>
</comment>
<protein>
    <submittedName>
        <fullName evidence="4">Non-phosphorylating glyceraldehyde-3-phosphate dehydrogenase (NADP)</fullName>
        <ecNumber evidence="4">1.2.1.9</ecNumber>
    </submittedName>
</protein>
<dbReference type="InterPro" id="IPR015590">
    <property type="entry name" value="Aldehyde_DH_dom"/>
</dbReference>
<dbReference type="Gene3D" id="3.40.309.10">
    <property type="entry name" value="Aldehyde Dehydrogenase, Chain A, domain 2"/>
    <property type="match status" value="1"/>
</dbReference>
<organism evidence="4">
    <name type="scientific">hydrothermal vent metagenome</name>
    <dbReference type="NCBI Taxonomy" id="652676"/>
    <lineage>
        <taxon>unclassified sequences</taxon>
        <taxon>metagenomes</taxon>
        <taxon>ecological metagenomes</taxon>
    </lineage>
</organism>
<dbReference type="InterPro" id="IPR016162">
    <property type="entry name" value="Ald_DH_N"/>
</dbReference>
<dbReference type="PANTHER" id="PTHR42991">
    <property type="entry name" value="ALDEHYDE DEHYDROGENASE"/>
    <property type="match status" value="1"/>
</dbReference>
<dbReference type="AlphaFoldDB" id="A0A3B0X8C6"/>
<evidence type="ECO:0000259" key="3">
    <source>
        <dbReference type="Pfam" id="PF00171"/>
    </source>
</evidence>
<name>A0A3B0X8C6_9ZZZZ</name>
<dbReference type="PANTHER" id="PTHR42991:SF1">
    <property type="entry name" value="ALDEHYDE DEHYDROGENASE"/>
    <property type="match status" value="1"/>
</dbReference>
<dbReference type="Pfam" id="PF00171">
    <property type="entry name" value="Aldedh"/>
    <property type="match status" value="1"/>
</dbReference>
<dbReference type="EMBL" id="UOFF01000446">
    <property type="protein sequence ID" value="VAW57729.1"/>
    <property type="molecule type" value="Genomic_DNA"/>
</dbReference>
<evidence type="ECO:0000256" key="1">
    <source>
        <dbReference type="ARBA" id="ARBA00009986"/>
    </source>
</evidence>
<evidence type="ECO:0000256" key="2">
    <source>
        <dbReference type="ARBA" id="ARBA00023002"/>
    </source>
</evidence>
<accession>A0A3B0X8C6</accession>
<dbReference type="GO" id="GO:0008886">
    <property type="term" value="F:glyceraldehyde-3-phosphate dehydrogenase (NADP+) (non-phosphorylating) activity"/>
    <property type="evidence" value="ECO:0007669"/>
    <property type="project" value="UniProtKB-EC"/>
</dbReference>
<dbReference type="EC" id="1.2.1.9" evidence="4"/>
<keyword evidence="2 4" id="KW-0560">Oxidoreductase</keyword>